<dbReference type="EMBL" id="JALLAZ020001812">
    <property type="protein sequence ID" value="KAL3763089.1"/>
    <property type="molecule type" value="Genomic_DNA"/>
</dbReference>
<evidence type="ECO:0000313" key="3">
    <source>
        <dbReference type="Proteomes" id="UP001530315"/>
    </source>
</evidence>
<protein>
    <submittedName>
        <fullName evidence="2">Uncharacterized protein</fullName>
    </submittedName>
</protein>
<feature type="compositionally biased region" description="Basic and acidic residues" evidence="1">
    <location>
        <begin position="165"/>
        <end position="175"/>
    </location>
</feature>
<gene>
    <name evidence="2" type="ORF">ACHAW5_010717</name>
</gene>
<sequence length="246" mass="26250">MIQPAPKVEPATATPARPKAAPLGIEPAVPSERVTTADVDVAPAVEPAYADPPSERGSIMVAATTIPEEEERGGTTSSGVEELRAMRSVSFEAPAAVVVGPAEKSVMQRLIPRRLRRLDERSVVSYGEVRRYVVVKSDGVVHVFADVVDRSPLYVVPLAGLVPRREDPDRPDYRSHTISPEAQCGGGMLAKNRSKGSLETVLLVDDGGTEAGEVRFQFTFDRDEAGIDASERFIAAVRSSSKGSAG</sequence>
<feature type="region of interest" description="Disordered" evidence="1">
    <location>
        <begin position="1"/>
        <end position="58"/>
    </location>
</feature>
<reference evidence="2 3" key="1">
    <citation type="submission" date="2024-10" db="EMBL/GenBank/DDBJ databases">
        <title>Updated reference genomes for cyclostephanoid diatoms.</title>
        <authorList>
            <person name="Roberts W.R."/>
            <person name="Alverson A.J."/>
        </authorList>
    </citation>
    <scope>NUCLEOTIDE SEQUENCE [LARGE SCALE GENOMIC DNA]</scope>
    <source>
        <strain evidence="2 3">AJA276-08</strain>
    </source>
</reference>
<evidence type="ECO:0000256" key="1">
    <source>
        <dbReference type="SAM" id="MobiDB-lite"/>
    </source>
</evidence>
<proteinExistence type="predicted"/>
<feature type="region of interest" description="Disordered" evidence="1">
    <location>
        <begin position="165"/>
        <end position="190"/>
    </location>
</feature>
<evidence type="ECO:0000313" key="2">
    <source>
        <dbReference type="EMBL" id="KAL3763089.1"/>
    </source>
</evidence>
<feature type="compositionally biased region" description="Low complexity" evidence="1">
    <location>
        <begin position="37"/>
        <end position="52"/>
    </location>
</feature>
<keyword evidence="3" id="KW-1185">Reference proteome</keyword>
<organism evidence="2 3">
    <name type="scientific">Stephanodiscus triporus</name>
    <dbReference type="NCBI Taxonomy" id="2934178"/>
    <lineage>
        <taxon>Eukaryota</taxon>
        <taxon>Sar</taxon>
        <taxon>Stramenopiles</taxon>
        <taxon>Ochrophyta</taxon>
        <taxon>Bacillariophyta</taxon>
        <taxon>Coscinodiscophyceae</taxon>
        <taxon>Thalassiosirophycidae</taxon>
        <taxon>Stephanodiscales</taxon>
        <taxon>Stephanodiscaceae</taxon>
        <taxon>Stephanodiscus</taxon>
    </lineage>
</organism>
<name>A0ABD3MGL8_9STRA</name>
<feature type="compositionally biased region" description="Low complexity" evidence="1">
    <location>
        <begin position="10"/>
        <end position="22"/>
    </location>
</feature>
<comment type="caution">
    <text evidence="2">The sequence shown here is derived from an EMBL/GenBank/DDBJ whole genome shotgun (WGS) entry which is preliminary data.</text>
</comment>
<dbReference type="AlphaFoldDB" id="A0ABD3MGL8"/>
<dbReference type="Proteomes" id="UP001530315">
    <property type="component" value="Unassembled WGS sequence"/>
</dbReference>
<accession>A0ABD3MGL8</accession>